<comment type="caution">
    <text evidence="2">The sequence shown here is derived from an EMBL/GenBank/DDBJ whole genome shotgun (WGS) entry which is preliminary data.</text>
</comment>
<name>A0A251XD76_9GAMM</name>
<gene>
    <name evidence="2" type="ORF">TPSD3_00125</name>
</gene>
<dbReference type="Gene3D" id="1.25.40.10">
    <property type="entry name" value="Tetratricopeptide repeat domain"/>
    <property type="match status" value="1"/>
</dbReference>
<dbReference type="InterPro" id="IPR014562">
    <property type="entry name" value="UCP030959_TPR_rpt-cont"/>
</dbReference>
<accession>A0A251XD76</accession>
<dbReference type="EMBL" id="MSLT01000001">
    <property type="protein sequence ID" value="OUD16170.1"/>
    <property type="molecule type" value="Genomic_DNA"/>
</dbReference>
<proteinExistence type="predicted"/>
<evidence type="ECO:0000313" key="2">
    <source>
        <dbReference type="EMBL" id="OUD16170.1"/>
    </source>
</evidence>
<reference evidence="2 3" key="1">
    <citation type="submission" date="2016-12" db="EMBL/GenBank/DDBJ databases">
        <title>Thioflexothrix psekupsii D3 genome sequencing and assembly.</title>
        <authorList>
            <person name="Fomenkov A."/>
            <person name="Vincze T."/>
            <person name="Grabovich M."/>
            <person name="Anton B.P."/>
            <person name="Dubinina G."/>
            <person name="Orlova M."/>
            <person name="Belousova E."/>
            <person name="Roberts R.J."/>
        </authorList>
    </citation>
    <scope>NUCLEOTIDE SEQUENCE [LARGE SCALE GENOMIC DNA]</scope>
    <source>
        <strain evidence="2">D3</strain>
    </source>
</reference>
<dbReference type="RefSeq" id="WP_086486570.1">
    <property type="nucleotide sequence ID" value="NZ_MSLT01000001.1"/>
</dbReference>
<protein>
    <recommendedName>
        <fullName evidence="4">Cardiolipin synthase N-terminal domain-containing protein</fullName>
    </recommendedName>
</protein>
<feature type="transmembrane region" description="Helical" evidence="1">
    <location>
        <begin position="29"/>
        <end position="49"/>
    </location>
</feature>
<dbReference type="AlphaFoldDB" id="A0A251XD76"/>
<evidence type="ECO:0000256" key="1">
    <source>
        <dbReference type="SAM" id="Phobius"/>
    </source>
</evidence>
<dbReference type="InterPro" id="IPR011990">
    <property type="entry name" value="TPR-like_helical_dom_sf"/>
</dbReference>
<dbReference type="SUPFAM" id="SSF48452">
    <property type="entry name" value="TPR-like"/>
    <property type="match status" value="1"/>
</dbReference>
<sequence>MPILIILSTLLQVFFIVHVIKTGRERYWIFIILLFPFLGSAAYFFIELLPEIRQGRAGREISKKILTAIDPQRDLKERVKQLHLSDNVHNKIELAQECRRFGLLDDAIKLYRDSLTGIYAHDPDIMLNLAQVLFLKEEYAQVKIELDALIQHNPDFKSQEGYLLYARTLEALKEDEAALAEYRVLNDYYSGYEARCRYALFLKKLGHTEHASQLFNDILQRAQSLPKDRRKIQQDWIDIAKQQIENS</sequence>
<dbReference type="Proteomes" id="UP000194798">
    <property type="component" value="Unassembled WGS sequence"/>
</dbReference>
<organism evidence="2 3">
    <name type="scientific">Thioflexithrix psekupsensis</name>
    <dbReference type="NCBI Taxonomy" id="1570016"/>
    <lineage>
        <taxon>Bacteria</taxon>
        <taxon>Pseudomonadati</taxon>
        <taxon>Pseudomonadota</taxon>
        <taxon>Gammaproteobacteria</taxon>
        <taxon>Thiotrichales</taxon>
        <taxon>Thioflexithrix</taxon>
    </lineage>
</organism>
<keyword evidence="1" id="KW-0472">Membrane</keyword>
<evidence type="ECO:0008006" key="4">
    <source>
        <dbReference type="Google" id="ProtNLM"/>
    </source>
</evidence>
<dbReference type="OrthoDB" id="7559170at2"/>
<evidence type="ECO:0000313" key="3">
    <source>
        <dbReference type="Proteomes" id="UP000194798"/>
    </source>
</evidence>
<keyword evidence="1" id="KW-1133">Transmembrane helix</keyword>
<dbReference type="PIRSF" id="PIRSF030959">
    <property type="entry name" value="UCP030959"/>
    <property type="match status" value="1"/>
</dbReference>
<keyword evidence="3" id="KW-1185">Reference proteome</keyword>
<keyword evidence="1" id="KW-0812">Transmembrane</keyword>